<feature type="transmembrane region" description="Helical" evidence="1">
    <location>
        <begin position="43"/>
        <end position="63"/>
    </location>
</feature>
<feature type="transmembrane region" description="Helical" evidence="1">
    <location>
        <begin position="324"/>
        <end position="342"/>
    </location>
</feature>
<dbReference type="EMBL" id="FIHD01000009">
    <property type="protein sequence ID" value="CYU81398.1"/>
    <property type="molecule type" value="Genomic_DNA"/>
</dbReference>
<protein>
    <submittedName>
        <fullName evidence="2">Putative low temperature requirement A protein</fullName>
    </submittedName>
</protein>
<name>A0A0Z8FJ42_STRSU</name>
<dbReference type="Pfam" id="PF06772">
    <property type="entry name" value="LtrA"/>
    <property type="match status" value="1"/>
</dbReference>
<dbReference type="PANTHER" id="PTHR36840:SF1">
    <property type="entry name" value="BLL5714 PROTEIN"/>
    <property type="match status" value="1"/>
</dbReference>
<feature type="transmembrane region" description="Helical" evidence="1">
    <location>
        <begin position="291"/>
        <end position="312"/>
    </location>
</feature>
<feature type="transmembrane region" description="Helical" evidence="1">
    <location>
        <begin position="262"/>
        <end position="279"/>
    </location>
</feature>
<keyword evidence="1" id="KW-0812">Transmembrane</keyword>
<feature type="transmembrane region" description="Helical" evidence="1">
    <location>
        <begin position="138"/>
        <end position="157"/>
    </location>
</feature>
<feature type="transmembrane region" description="Helical" evidence="1">
    <location>
        <begin position="12"/>
        <end position="31"/>
    </location>
</feature>
<organism evidence="2 3">
    <name type="scientific">Streptococcus suis</name>
    <dbReference type="NCBI Taxonomy" id="1307"/>
    <lineage>
        <taxon>Bacteria</taxon>
        <taxon>Bacillati</taxon>
        <taxon>Bacillota</taxon>
        <taxon>Bacilli</taxon>
        <taxon>Lactobacillales</taxon>
        <taxon>Streptococcaceae</taxon>
        <taxon>Streptococcus</taxon>
    </lineage>
</organism>
<dbReference type="InterPro" id="IPR010640">
    <property type="entry name" value="Low_temperature_requirement_A"/>
</dbReference>
<keyword evidence="1" id="KW-0472">Membrane</keyword>
<accession>A0A0Z8FJ42</accession>
<feature type="transmembrane region" description="Helical" evidence="1">
    <location>
        <begin position="106"/>
        <end position="126"/>
    </location>
</feature>
<dbReference type="Proteomes" id="UP000073494">
    <property type="component" value="Unassembled WGS sequence"/>
</dbReference>
<keyword evidence="1" id="KW-1133">Transmembrane helix</keyword>
<gene>
    <name evidence="2" type="ORF">ERS132416_00713</name>
</gene>
<dbReference type="RefSeq" id="WP_044774230.1">
    <property type="nucleotide sequence ID" value="NZ_CEFG01000031.1"/>
</dbReference>
<feature type="transmembrane region" description="Helical" evidence="1">
    <location>
        <begin position="203"/>
        <end position="222"/>
    </location>
</feature>
<proteinExistence type="predicted"/>
<dbReference type="AlphaFoldDB" id="A0A0Z8FJ42"/>
<feature type="transmembrane region" description="Helical" evidence="1">
    <location>
        <begin position="75"/>
        <end position="94"/>
    </location>
</feature>
<reference evidence="2 3" key="1">
    <citation type="submission" date="2016-02" db="EMBL/GenBank/DDBJ databases">
        <authorList>
            <consortium name="Pathogen Informatics"/>
        </authorList>
    </citation>
    <scope>NUCLEOTIDE SEQUENCE [LARGE SCALE GENOMIC DNA]</scope>
    <source>
        <strain evidence="2 3">LSS54</strain>
    </source>
</reference>
<evidence type="ECO:0000256" key="1">
    <source>
        <dbReference type="SAM" id="Phobius"/>
    </source>
</evidence>
<feature type="transmembrane region" description="Helical" evidence="1">
    <location>
        <begin position="163"/>
        <end position="183"/>
    </location>
</feature>
<feature type="transmembrane region" description="Helical" evidence="1">
    <location>
        <begin position="228"/>
        <end position="250"/>
    </location>
</feature>
<sequence length="389" mass="44784">MSEKSVRAKRVSNYELFFDLAMVFAIGQLTSAIHLEHVSWLEIFSFIIANITLWVIWINEVFYYEKYGDSRRIDFFSVITLMFFLGNLAFELNMDSRFWLETTGGASYFNWLLIACYCVIIIQYFLKGRHLGFNRDMKVSMGLLGIYILSVLPFALGLFAGNIWVVGVYFLPLILPRIANYYLYRGVKSETNFPHALERSQLVTILTFGEAVIAIISTYPLSSSLYQGALLFFAMAALFMFYMAQTFVGINHHQEANVTPLFYFHVLIFLGVNSFTVGLEFLADHHHANLGLWFFITGVVLFSIGTLMTSTYNQSIYLLKKKHYLVFGVGILLFIIIGFLIGAHILPLSIHTIIMVTLGSRYYFMIRRHARERNNIPHPDPKLNLRDFS</sequence>
<evidence type="ECO:0000313" key="2">
    <source>
        <dbReference type="EMBL" id="CYU81398.1"/>
    </source>
</evidence>
<feature type="transmembrane region" description="Helical" evidence="1">
    <location>
        <begin position="348"/>
        <end position="364"/>
    </location>
</feature>
<evidence type="ECO:0000313" key="3">
    <source>
        <dbReference type="Proteomes" id="UP000073494"/>
    </source>
</evidence>
<dbReference type="PANTHER" id="PTHR36840">
    <property type="entry name" value="BLL5714 PROTEIN"/>
    <property type="match status" value="1"/>
</dbReference>